<organism evidence="3 4">
    <name type="scientific">Agrobacterium rosae</name>
    <dbReference type="NCBI Taxonomy" id="1972867"/>
    <lineage>
        <taxon>Bacteria</taxon>
        <taxon>Pseudomonadati</taxon>
        <taxon>Pseudomonadota</taxon>
        <taxon>Alphaproteobacteria</taxon>
        <taxon>Hyphomicrobiales</taxon>
        <taxon>Rhizobiaceae</taxon>
        <taxon>Rhizobium/Agrobacterium group</taxon>
        <taxon>Agrobacterium</taxon>
    </lineage>
</organism>
<dbReference type="Proteomes" id="UP001277561">
    <property type="component" value="Unassembled WGS sequence"/>
</dbReference>
<dbReference type="SMART" id="SM00382">
    <property type="entry name" value="AAA"/>
    <property type="match status" value="1"/>
</dbReference>
<dbReference type="InterPro" id="IPR042095">
    <property type="entry name" value="SUMF_sf"/>
</dbReference>
<gene>
    <name evidence="3" type="ORF">CPJ18_19195</name>
    <name evidence="2" type="ORF">RMS29_05015</name>
</gene>
<dbReference type="Proteomes" id="UP000237447">
    <property type="component" value="Unassembled WGS sequence"/>
</dbReference>
<protein>
    <submittedName>
        <fullName evidence="2">SUMF1/EgtB/PvdO family nonheme iron enzyme</fullName>
    </submittedName>
</protein>
<comment type="caution">
    <text evidence="3">The sequence shown here is derived from an EMBL/GenBank/DDBJ whole genome shotgun (WGS) entry which is preliminary data.</text>
</comment>
<dbReference type="InterPro" id="IPR016187">
    <property type="entry name" value="CTDL_fold"/>
</dbReference>
<dbReference type="GO" id="GO:0120147">
    <property type="term" value="F:formylglycine-generating oxidase activity"/>
    <property type="evidence" value="ECO:0007669"/>
    <property type="project" value="TreeGrafter"/>
</dbReference>
<proteinExistence type="predicted"/>
<evidence type="ECO:0000313" key="2">
    <source>
        <dbReference type="EMBL" id="MDX8328578.1"/>
    </source>
</evidence>
<evidence type="ECO:0000259" key="1">
    <source>
        <dbReference type="SMART" id="SM00382"/>
    </source>
</evidence>
<dbReference type="InterPro" id="IPR049050">
    <property type="entry name" value="nSTAND3"/>
</dbReference>
<dbReference type="InterPro" id="IPR003593">
    <property type="entry name" value="AAA+_ATPase"/>
</dbReference>
<dbReference type="EMBL" id="JAVRAD010000002">
    <property type="protein sequence ID" value="MDX8328578.1"/>
    <property type="molecule type" value="Genomic_DNA"/>
</dbReference>
<dbReference type="AlphaFoldDB" id="A0AAE5RWA4"/>
<dbReference type="PANTHER" id="PTHR23150">
    <property type="entry name" value="SULFATASE MODIFYING FACTOR 1, 2"/>
    <property type="match status" value="1"/>
</dbReference>
<dbReference type="SUPFAM" id="SSF56436">
    <property type="entry name" value="C-type lectin-like"/>
    <property type="match status" value="1"/>
</dbReference>
<dbReference type="RefSeq" id="WP_103659649.1">
    <property type="nucleotide sequence ID" value="NZ_CP192765.1"/>
</dbReference>
<dbReference type="PANTHER" id="PTHR23150:SF19">
    <property type="entry name" value="FORMYLGLYCINE-GENERATING ENZYME"/>
    <property type="match status" value="1"/>
</dbReference>
<dbReference type="PROSITE" id="PS00675">
    <property type="entry name" value="SIGMA54_INTERACT_1"/>
    <property type="match status" value="1"/>
</dbReference>
<evidence type="ECO:0000313" key="3">
    <source>
        <dbReference type="EMBL" id="POO50478.1"/>
    </source>
</evidence>
<dbReference type="InterPro" id="IPR025662">
    <property type="entry name" value="Sigma_54_int_dom_ATP-bd_1"/>
</dbReference>
<dbReference type="InterPro" id="IPR027417">
    <property type="entry name" value="P-loop_NTPase"/>
</dbReference>
<dbReference type="InterPro" id="IPR005532">
    <property type="entry name" value="SUMF_dom"/>
</dbReference>
<dbReference type="SUPFAM" id="SSF52540">
    <property type="entry name" value="P-loop containing nucleoside triphosphate hydrolases"/>
    <property type="match status" value="1"/>
</dbReference>
<accession>A0AAE5RWA4</accession>
<reference evidence="3 4" key="1">
    <citation type="journal article" date="2018" name="Syst. Appl. Microbiol.">
        <title>Agrobacterium rosae sp. nov., isolated from galls on different agricultural crops.</title>
        <authorList>
            <person name="Kuzmanovic N."/>
            <person name="Pulawska J."/>
            <person name="Smalla K."/>
            <person name="Nesme X."/>
        </authorList>
    </citation>
    <scope>NUCLEOTIDE SEQUENCE [LARGE SCALE GENOMIC DNA]</scope>
    <source>
        <strain evidence="3 4">NCPPB 1650</strain>
    </source>
</reference>
<dbReference type="Gene3D" id="3.90.1580.10">
    <property type="entry name" value="paralog of FGE (formylglycine-generating enzyme)"/>
    <property type="match status" value="1"/>
</dbReference>
<name>A0AAE5RWA4_9HYPH</name>
<dbReference type="Gene3D" id="3.40.50.300">
    <property type="entry name" value="P-loop containing nucleotide triphosphate hydrolases"/>
    <property type="match status" value="1"/>
</dbReference>
<dbReference type="Pfam" id="PF03781">
    <property type="entry name" value="FGE-sulfatase"/>
    <property type="match status" value="1"/>
</dbReference>
<sequence length="684" mass="73940">MTHDDRDTVDSPLSQARAFATAPLFALPDGSIIDLVTGYIPLLVNFTFEDKAAKGLRKLTDQAEPEPAVYFTALEMVRDHSAVMLTGETGSGKTTFARHLAVSLMQGTPSPRPVARNDLGAVQDEEWTLEGVLPLYLTVGPSSTFSSLIEAALPDGEHALSLDPAYAGHGILLILDGIEAAGDAGPQWLADALAFQSRHPDLKLLVLGEVSVVKSWPLPAGYVRYDLLPLLKSQRRETAARLAGLDLDATGVALGHAAANPAQFVMAMHGEDAGDSAEAITDRWLAKISGDAQTSELFCGLAFDALTAEVDDPTIMPITRVRQLLAAVHLASKPVDVAVAHFRKMPALWTPVITSIAARLSGTDAANALIEALIEGEGDQVLRGALLAADLVADTGPLRTAIAGHLLEIVSKGRLAAPEREVAGRILSRWGDPRTLDVLTDVAGGQFTFGSDTHVNSAPPHTVTVDAFRIGMYPVTNGAYGAFVRETGRLWRSPDGFAENRRNAPATDLTWHDTRAYCQWLTDRWQAEGRITADEYVRLPTEPEWERAARGDKPDMGANRIVYPWGQAWIDDAANSEESGFNTTSAVGLFPKGRSPYGCYDMVGQVWEWCTTLWGDDMATPDFRYPYSEDGREALDAAPSIRRVLRGGCFSSGKQKACCTYRGSLEPDGFWRGNGFRIVVSGRK</sequence>
<dbReference type="EMBL" id="NXEJ01000008">
    <property type="protein sequence ID" value="POO50478.1"/>
    <property type="molecule type" value="Genomic_DNA"/>
</dbReference>
<evidence type="ECO:0000313" key="5">
    <source>
        <dbReference type="Proteomes" id="UP001277561"/>
    </source>
</evidence>
<evidence type="ECO:0000313" key="4">
    <source>
        <dbReference type="Proteomes" id="UP000237447"/>
    </source>
</evidence>
<keyword evidence="5" id="KW-1185">Reference proteome</keyword>
<feature type="domain" description="AAA+ ATPase" evidence="1">
    <location>
        <begin position="79"/>
        <end position="290"/>
    </location>
</feature>
<reference evidence="2 5" key="2">
    <citation type="journal article" date="2023" name="Phytobiomes J">
        <title>Deciphering the key players within the bacterial microbiota associated with aerial crown gall tumors on rhododendron: Insights into the gallobiome.</title>
        <authorList>
            <person name="Kuzmanovic N."/>
            <person name="Nesme J."/>
            <person name="Wolf J."/>
            <person name="Neumann-Schaal M."/>
            <person name="Petersen J."/>
            <person name="Fernandez-Gnecco G."/>
            <person name="Sproeer C."/>
            <person name="Bunk B."/>
            <person name="Overmann J."/>
            <person name="Sorensen S.J."/>
            <person name="Idczak E."/>
            <person name="Smalla K."/>
        </authorList>
    </citation>
    <scope>NUCLEOTIDE SEQUENCE [LARGE SCALE GENOMIC DNA]</scope>
    <source>
        <strain evidence="5">rho-14.1</strain>
        <strain evidence="2">Rho-14.1</strain>
    </source>
</reference>
<dbReference type="Pfam" id="PF20720">
    <property type="entry name" value="nSTAND3"/>
    <property type="match status" value="1"/>
</dbReference>
<dbReference type="GeneID" id="86881448"/>
<dbReference type="InterPro" id="IPR051043">
    <property type="entry name" value="Sulfatase_Mod_Factor_Kinase"/>
</dbReference>